<evidence type="ECO:0000259" key="15">
    <source>
        <dbReference type="Pfam" id="PF00501"/>
    </source>
</evidence>
<dbReference type="GO" id="GO:0004467">
    <property type="term" value="F:long-chain fatty acid-CoA ligase activity"/>
    <property type="evidence" value="ECO:0007669"/>
    <property type="project" value="UniProtKB-EC"/>
</dbReference>
<dbReference type="Gene3D" id="3.40.50.12780">
    <property type="entry name" value="N-terminal domain of ligase-like"/>
    <property type="match status" value="1"/>
</dbReference>
<keyword evidence="8" id="KW-0067">ATP-binding</keyword>
<dbReference type="Pfam" id="PF13193">
    <property type="entry name" value="AMP-binding_C"/>
    <property type="match status" value="1"/>
</dbReference>
<protein>
    <recommendedName>
        <fullName evidence="13">Long-chain-fatty-acid--CoA ligase</fullName>
        <ecNumber evidence="12">6.2.1.3</ecNumber>
    </recommendedName>
    <alternativeName>
        <fullName evidence="14">Long-chain acyl-CoA synthetase</fullName>
    </alternativeName>
</protein>
<evidence type="ECO:0000256" key="13">
    <source>
        <dbReference type="ARBA" id="ARBA00039545"/>
    </source>
</evidence>
<evidence type="ECO:0000259" key="16">
    <source>
        <dbReference type="Pfam" id="PF13193"/>
    </source>
</evidence>
<organism evidence="17">
    <name type="scientific">Providencia stuartii</name>
    <dbReference type="NCBI Taxonomy" id="588"/>
    <lineage>
        <taxon>Bacteria</taxon>
        <taxon>Pseudomonadati</taxon>
        <taxon>Pseudomonadota</taxon>
        <taxon>Gammaproteobacteria</taxon>
        <taxon>Enterobacterales</taxon>
        <taxon>Morganellaceae</taxon>
        <taxon>Providencia</taxon>
    </lineage>
</organism>
<keyword evidence="5 17" id="KW-0436">Ligase</keyword>
<dbReference type="InterPro" id="IPR050237">
    <property type="entry name" value="ATP-dep_AMP-bd_enzyme"/>
</dbReference>
<evidence type="ECO:0000256" key="3">
    <source>
        <dbReference type="ARBA" id="ARBA00005005"/>
    </source>
</evidence>
<evidence type="ECO:0000256" key="2">
    <source>
        <dbReference type="ARBA" id="ARBA00004170"/>
    </source>
</evidence>
<dbReference type="Gene3D" id="3.30.300.30">
    <property type="match status" value="1"/>
</dbReference>
<dbReference type="InterPro" id="IPR045851">
    <property type="entry name" value="AMP-bd_C_sf"/>
</dbReference>
<feature type="domain" description="AMP-dependent synthetase/ligase" evidence="15">
    <location>
        <begin position="29"/>
        <end position="419"/>
    </location>
</feature>
<evidence type="ECO:0000256" key="7">
    <source>
        <dbReference type="ARBA" id="ARBA00022832"/>
    </source>
</evidence>
<evidence type="ECO:0000256" key="1">
    <source>
        <dbReference type="ARBA" id="ARBA00001946"/>
    </source>
</evidence>
<dbReference type="NCBIfam" id="NF006523">
    <property type="entry name" value="PRK08974.1"/>
    <property type="match status" value="1"/>
</dbReference>
<keyword evidence="7" id="KW-0276">Fatty acid metabolism</keyword>
<evidence type="ECO:0000256" key="11">
    <source>
        <dbReference type="ARBA" id="ARBA00023136"/>
    </source>
</evidence>
<dbReference type="PROSITE" id="PS00455">
    <property type="entry name" value="AMP_BINDING"/>
    <property type="match status" value="1"/>
</dbReference>
<evidence type="ECO:0000256" key="10">
    <source>
        <dbReference type="ARBA" id="ARBA00023098"/>
    </source>
</evidence>
<dbReference type="PANTHER" id="PTHR43767:SF8">
    <property type="entry name" value="LONG-CHAIN-FATTY-ACID--COA LIGASE"/>
    <property type="match status" value="1"/>
</dbReference>
<keyword evidence="9" id="KW-0460">Magnesium</keyword>
<dbReference type="SUPFAM" id="SSF56801">
    <property type="entry name" value="Acetyl-CoA synthetase-like"/>
    <property type="match status" value="1"/>
</dbReference>
<keyword evidence="11" id="KW-0472">Membrane</keyword>
<gene>
    <name evidence="17" type="primary">fadD</name>
    <name evidence="17" type="ORF">RG298_000038</name>
</gene>
<evidence type="ECO:0000256" key="12">
    <source>
        <dbReference type="ARBA" id="ARBA00026121"/>
    </source>
</evidence>
<comment type="similarity">
    <text evidence="4">Belongs to the ATP-dependent AMP-binding enzyme family.</text>
</comment>
<evidence type="ECO:0000256" key="5">
    <source>
        <dbReference type="ARBA" id="ARBA00022598"/>
    </source>
</evidence>
<comment type="cofactor">
    <cofactor evidence="1">
        <name>Mg(2+)</name>
        <dbReference type="ChEBI" id="CHEBI:18420"/>
    </cofactor>
</comment>
<dbReference type="AlphaFoldDB" id="A0AAI9D8G8"/>
<evidence type="ECO:0000256" key="14">
    <source>
        <dbReference type="ARBA" id="ARBA00042773"/>
    </source>
</evidence>
<dbReference type="GO" id="GO:0016020">
    <property type="term" value="C:membrane"/>
    <property type="evidence" value="ECO:0007669"/>
    <property type="project" value="UniProtKB-SubCell"/>
</dbReference>
<dbReference type="InterPro" id="IPR020845">
    <property type="entry name" value="AMP-binding_CS"/>
</dbReference>
<evidence type="ECO:0000256" key="8">
    <source>
        <dbReference type="ARBA" id="ARBA00022840"/>
    </source>
</evidence>
<dbReference type="Pfam" id="PF00501">
    <property type="entry name" value="AMP-binding"/>
    <property type="match status" value="1"/>
</dbReference>
<dbReference type="InterPro" id="IPR000873">
    <property type="entry name" value="AMP-dep_synth/lig_dom"/>
</dbReference>
<comment type="caution">
    <text evidence="17">The sequence shown here is derived from an EMBL/GenBank/DDBJ whole genome shotgun (WGS) entry which is preliminary data.</text>
</comment>
<dbReference type="GO" id="GO:0005524">
    <property type="term" value="F:ATP binding"/>
    <property type="evidence" value="ECO:0007669"/>
    <property type="project" value="UniProtKB-KW"/>
</dbReference>
<sequence length="562" mass="62393">MEKIWLKNYPSDVPAEIDPDRFASLAELLENSVSQYADQPAFINMGAVMTYRKLEERSRAFAAYLQNGLGLKKGDRVALMMPNLLQYPIALFGILRAGMVVVNVNPLYTPRELEHQLNDSGTTAIVIVSNFAHTLEKIVFNTKVKHVILTRMGDQLSRPKATLVDFVVKYVKRLVPKYNLPDAISFRRAMHYGYRMQYIKPNIAGDDLAFLQYTGGTTGVAKGAMLTHRNMLANLEQARAAYGPVLKFGAEFVVTALPLYHVFALMVNCLLFINVGGVNLLITNPRDVPSTIKELAKYPVTSITGVNTLFNAWLHNAEFQKLDFSKLRLTVGGGMAVQKAVAEKWQKLTGKHLLEGYGLTECSPLVTGNPYNLTAYSGSIGLPVPSTDVKLVGDDGDEVALGEPGEMWVKGPQVMKGYWNRPDSTAEILRDGWLATGDIAEIDSEGYIRIVDRKKDMIIVSGFNVYPNEVEDVISSHPDVVECAAVGVPSESTGEAVKVFVVSSNPNLTTNELKTFCRRSLTAYKVPKLFEFRTELPKSNVGKILRRELRDEEKKRMDESTA</sequence>
<evidence type="ECO:0000256" key="4">
    <source>
        <dbReference type="ARBA" id="ARBA00006432"/>
    </source>
</evidence>
<dbReference type="FunFam" id="3.30.300.30:FF:000006">
    <property type="entry name" value="Long-chain-fatty-acid--CoA ligase FadD"/>
    <property type="match status" value="1"/>
</dbReference>
<keyword evidence="6" id="KW-0547">Nucleotide-binding</keyword>
<dbReference type="FunFam" id="3.40.50.12780:FF:000003">
    <property type="entry name" value="Long-chain-fatty-acid--CoA ligase FadD"/>
    <property type="match status" value="1"/>
</dbReference>
<dbReference type="PANTHER" id="PTHR43767">
    <property type="entry name" value="LONG-CHAIN-FATTY-ACID--COA LIGASE"/>
    <property type="match status" value="1"/>
</dbReference>
<comment type="pathway">
    <text evidence="3">Lipid metabolism; fatty acid beta-oxidation.</text>
</comment>
<proteinExistence type="inferred from homology"/>
<dbReference type="InterPro" id="IPR025110">
    <property type="entry name" value="AMP-bd_C"/>
</dbReference>
<evidence type="ECO:0000313" key="17">
    <source>
        <dbReference type="EMBL" id="EMJ5132376.1"/>
    </source>
</evidence>
<feature type="domain" description="AMP-binding enzyme C-terminal" evidence="16">
    <location>
        <begin position="469"/>
        <end position="543"/>
    </location>
</feature>
<dbReference type="CDD" id="cd05936">
    <property type="entry name" value="FC-FACS_FadD_like"/>
    <property type="match status" value="1"/>
</dbReference>
<keyword evidence="10" id="KW-0443">Lipid metabolism</keyword>
<comment type="subcellular location">
    <subcellularLocation>
        <location evidence="2">Membrane</location>
        <topology evidence="2">Peripheral membrane protein</topology>
    </subcellularLocation>
</comment>
<evidence type="ECO:0000256" key="6">
    <source>
        <dbReference type="ARBA" id="ARBA00022741"/>
    </source>
</evidence>
<dbReference type="EMBL" id="ABMABF030000001">
    <property type="protein sequence ID" value="EMJ5132376.1"/>
    <property type="molecule type" value="Genomic_DNA"/>
</dbReference>
<accession>A0AAI9D8G8</accession>
<dbReference type="InterPro" id="IPR042099">
    <property type="entry name" value="ANL_N_sf"/>
</dbReference>
<name>A0AAI9D8G8_PROST</name>
<evidence type="ECO:0000256" key="9">
    <source>
        <dbReference type="ARBA" id="ARBA00022842"/>
    </source>
</evidence>
<dbReference type="EC" id="6.2.1.3" evidence="12"/>
<reference evidence="17" key="1">
    <citation type="submission" date="2024-02" db="EMBL/GenBank/DDBJ databases">
        <authorList>
            <consortium name="Clinical and Environmental Microbiology Branch: Whole genome sequencing antimicrobial resistance pathogens in the healthcare setting"/>
        </authorList>
    </citation>
    <scope>NUCLEOTIDE SEQUENCE</scope>
    <source>
        <strain evidence="17">2021GO-0154</strain>
    </source>
</reference>